<dbReference type="InterPro" id="IPR029052">
    <property type="entry name" value="Metallo-depent_PP-like"/>
</dbReference>
<dbReference type="OrthoDB" id="9959at2157"/>
<comment type="cofactor">
    <cofactor evidence="1">
        <name>a divalent metal cation</name>
        <dbReference type="ChEBI" id="CHEBI:60240"/>
    </cofactor>
</comment>
<evidence type="ECO:0000313" key="3">
    <source>
        <dbReference type="EMBL" id="AGB17573.1"/>
    </source>
</evidence>
<dbReference type="NCBIfam" id="TIGR00040">
    <property type="entry name" value="yfcE"/>
    <property type="match status" value="1"/>
</dbReference>
<dbReference type="EMBL" id="CP003050">
    <property type="protein sequence ID" value="AGB17573.1"/>
    <property type="molecule type" value="Genomic_DNA"/>
</dbReference>
<dbReference type="GO" id="GO:0016787">
    <property type="term" value="F:hydrolase activity"/>
    <property type="evidence" value="ECO:0007669"/>
    <property type="project" value="UniProtKB-UniRule"/>
</dbReference>
<dbReference type="InterPro" id="IPR024654">
    <property type="entry name" value="Calcineurin-like_PHP_lpxH"/>
</dbReference>
<dbReference type="PANTHER" id="PTHR11124">
    <property type="entry name" value="VACUOLAR SORTING PROTEIN VPS29"/>
    <property type="match status" value="1"/>
</dbReference>
<dbReference type="Proteomes" id="UP000010846">
    <property type="component" value="Chromosome"/>
</dbReference>
<organism evidence="3 4">
    <name type="scientific">Halovivax ruber (strain DSM 18193 / JCM 13892 / XH-70)</name>
    <dbReference type="NCBI Taxonomy" id="797302"/>
    <lineage>
        <taxon>Archaea</taxon>
        <taxon>Methanobacteriati</taxon>
        <taxon>Methanobacteriota</taxon>
        <taxon>Stenosarchaea group</taxon>
        <taxon>Halobacteria</taxon>
        <taxon>Halobacteriales</taxon>
        <taxon>Natrialbaceae</taxon>
        <taxon>Halovivax</taxon>
    </lineage>
</organism>
<evidence type="ECO:0000259" key="2">
    <source>
        <dbReference type="Pfam" id="PF12850"/>
    </source>
</evidence>
<comment type="similarity">
    <text evidence="1">Belongs to the metallophosphoesterase superfamily. YfcE family.</text>
</comment>
<dbReference type="GO" id="GO:0046872">
    <property type="term" value="F:metal ion binding"/>
    <property type="evidence" value="ECO:0007669"/>
    <property type="project" value="UniProtKB-KW"/>
</dbReference>
<dbReference type="eggNOG" id="arCOG01141">
    <property type="taxonomic scope" value="Archaea"/>
</dbReference>
<name>L0IFF4_HALRX</name>
<accession>L0IFF4</accession>
<dbReference type="HOGENOM" id="CLU_063749_3_2_2"/>
<keyword evidence="1" id="KW-0479">Metal-binding</keyword>
<dbReference type="EC" id="3.1.4.-" evidence="1"/>
<dbReference type="SUPFAM" id="SSF56300">
    <property type="entry name" value="Metallo-dependent phosphatases"/>
    <property type="match status" value="1"/>
</dbReference>
<dbReference type="InterPro" id="IPR000979">
    <property type="entry name" value="Phosphodiesterase_MJ0936/Vps29"/>
</dbReference>
<dbReference type="RefSeq" id="WP_015302158.1">
    <property type="nucleotide sequence ID" value="NC_019964.1"/>
</dbReference>
<reference evidence="3" key="1">
    <citation type="submission" date="2011-09" db="EMBL/GenBank/DDBJ databases">
        <title>Complete sequence of Halovivax ruber XH-70.</title>
        <authorList>
            <consortium name="US DOE Joint Genome Institute"/>
            <person name="Lucas S."/>
            <person name="Han J."/>
            <person name="Lapidus A."/>
            <person name="Cheng J.-F."/>
            <person name="Goodwin L."/>
            <person name="Pitluck S."/>
            <person name="Peters L."/>
            <person name="Mikhailova N."/>
            <person name="Davenport K."/>
            <person name="Detter J.C."/>
            <person name="Han C."/>
            <person name="Tapia R."/>
            <person name="Land M."/>
            <person name="Hauser L."/>
            <person name="Kyrpides N."/>
            <person name="Ivanova N."/>
            <person name="Pagani I."/>
            <person name="Sproer C."/>
            <person name="Anderson I."/>
            <person name="Woyke T."/>
        </authorList>
    </citation>
    <scope>NUCLEOTIDE SEQUENCE</scope>
    <source>
        <strain evidence="3">XH-70</strain>
    </source>
</reference>
<feature type="domain" description="Calcineurin-like phosphoesterase" evidence="2">
    <location>
        <begin position="1"/>
        <end position="172"/>
    </location>
</feature>
<dbReference type="Gene3D" id="3.60.21.10">
    <property type="match status" value="1"/>
</dbReference>
<gene>
    <name evidence="3" type="ordered locus">Halru_3007</name>
</gene>
<protein>
    <recommendedName>
        <fullName evidence="1">Phosphoesterase</fullName>
        <ecNumber evidence="1">3.1.4.-</ecNumber>
    </recommendedName>
</protein>
<evidence type="ECO:0000256" key="1">
    <source>
        <dbReference type="RuleBase" id="RU362039"/>
    </source>
</evidence>
<sequence length="182" mass="19318">MTLAIIADSHIPERETDIPDSFRERIADAEHTIHAGDFETAATLDEVRDLATALTAVHGNADPADMGLPSVAELTIDGVTFVVTHGTLNPVEAAVYGDDGFVMSGEDWNRAIADTARARTRSWDGDGIVGIGGHSHRVEDTVYEGVRVLNPGSVTGADPADRATMLTVESDEGEIDVTLHEA</sequence>
<keyword evidence="4" id="KW-1185">Reference proteome</keyword>
<dbReference type="KEGG" id="hru:Halru_3007"/>
<dbReference type="Pfam" id="PF12850">
    <property type="entry name" value="Metallophos_2"/>
    <property type="match status" value="1"/>
</dbReference>
<dbReference type="STRING" id="797302.Halru_3007"/>
<evidence type="ECO:0000313" key="4">
    <source>
        <dbReference type="Proteomes" id="UP000010846"/>
    </source>
</evidence>
<dbReference type="AlphaFoldDB" id="L0IFF4"/>
<proteinExistence type="inferred from homology"/>
<dbReference type="GeneID" id="14378079"/>